<dbReference type="Proteomes" id="UP000481087">
    <property type="component" value="Unassembled WGS sequence"/>
</dbReference>
<feature type="domain" description="RepB-like DNA primase" evidence="1">
    <location>
        <begin position="201"/>
        <end position="285"/>
    </location>
</feature>
<gene>
    <name evidence="2" type="ORF">GQF01_10870</name>
</gene>
<sequence>MKKRSTLYSSLVKRSSSHMHHFVHRLCRKGDEQLHFILVNDAERTKQNQAKSAHSAHSLNSSGDKKAVLLHKPLLLLEKQVPRIELLSKGNKSVHLLSQNAKGYAIFMEINRRDEKTREIKDIRAQFIDVDLNKISEQFPTKEQLKERIQQLKESPLERIQSIEIKKGKQGQYLLKAHRSEDRVALLKKSFLKKHWHQIKHAMIVETKNGYHIYWVIQGGSVSKFVPIQKALASKFGSDPMITNLTRVMRIPGFYHMKNPDKPYLVKVIHSGRKQPFTQEELIHTLLLKP</sequence>
<dbReference type="Gene3D" id="3.30.70.1790">
    <property type="entry name" value="RepB DNA-primase, N-terminal domain"/>
    <property type="match status" value="1"/>
</dbReference>
<evidence type="ECO:0000259" key="1">
    <source>
        <dbReference type="Pfam" id="PF16793"/>
    </source>
</evidence>
<dbReference type="InterPro" id="IPR039459">
    <property type="entry name" value="RepB-like_DNA_primase_dom"/>
</dbReference>
<reference evidence="2 3" key="1">
    <citation type="submission" date="2019-12" db="EMBL/GenBank/DDBJ databases">
        <title>Paenibacillus sp. nov. sp. isolated from soil.</title>
        <authorList>
            <person name="Kim J."/>
            <person name="Jeong S.E."/>
            <person name="Jung H.S."/>
            <person name="Jeon C.O."/>
        </authorList>
    </citation>
    <scope>NUCLEOTIDE SEQUENCE [LARGE SCALE GENOMIC DNA]</scope>
    <source>
        <strain evidence="2 3">5J-6</strain>
    </source>
</reference>
<proteinExistence type="predicted"/>
<dbReference type="Pfam" id="PF16793">
    <property type="entry name" value="RepB_primase"/>
    <property type="match status" value="1"/>
</dbReference>
<keyword evidence="3" id="KW-1185">Reference proteome</keyword>
<evidence type="ECO:0000313" key="2">
    <source>
        <dbReference type="EMBL" id="MZQ82613.1"/>
    </source>
</evidence>
<dbReference type="AlphaFoldDB" id="A0A6L8UWI7"/>
<dbReference type="EMBL" id="WTUZ01000014">
    <property type="protein sequence ID" value="MZQ82613.1"/>
    <property type="molecule type" value="Genomic_DNA"/>
</dbReference>
<comment type="caution">
    <text evidence="2">The sequence shown here is derived from an EMBL/GenBank/DDBJ whole genome shotgun (WGS) entry which is preliminary data.</text>
</comment>
<accession>A0A6L8UWI7</accession>
<name>A0A6L8UWI7_9BACL</name>
<organism evidence="2 3">
    <name type="scientific">Paenibacillus silvestris</name>
    <dbReference type="NCBI Taxonomy" id="2606219"/>
    <lineage>
        <taxon>Bacteria</taxon>
        <taxon>Bacillati</taxon>
        <taxon>Bacillota</taxon>
        <taxon>Bacilli</taxon>
        <taxon>Bacillales</taxon>
        <taxon>Paenibacillaceae</taxon>
        <taxon>Paenibacillus</taxon>
    </lineage>
</organism>
<dbReference type="RefSeq" id="WP_161406810.1">
    <property type="nucleotide sequence ID" value="NZ_WTUZ01000014.1"/>
</dbReference>
<protein>
    <recommendedName>
        <fullName evidence="1">RepB-like DNA primase domain-containing protein</fullName>
    </recommendedName>
</protein>
<evidence type="ECO:0000313" key="3">
    <source>
        <dbReference type="Proteomes" id="UP000481087"/>
    </source>
</evidence>